<gene>
    <name evidence="1" type="ORF">SP90_15125</name>
</gene>
<dbReference type="Gene3D" id="1.25.40.10">
    <property type="entry name" value="Tetratricopeptide repeat domain"/>
    <property type="match status" value="1"/>
</dbReference>
<dbReference type="STRING" id="1560234.SP90_15125"/>
<dbReference type="AlphaFoldDB" id="A0A1B7X9C5"/>
<evidence type="ECO:0008006" key="3">
    <source>
        <dbReference type="Google" id="ProtNLM"/>
    </source>
</evidence>
<proteinExistence type="predicted"/>
<evidence type="ECO:0000313" key="2">
    <source>
        <dbReference type="Proteomes" id="UP000091979"/>
    </source>
</evidence>
<dbReference type="InterPro" id="IPR011990">
    <property type="entry name" value="TPR-like_helical_dom_sf"/>
</dbReference>
<comment type="caution">
    <text evidence="1">The sequence shown here is derived from an EMBL/GenBank/DDBJ whole genome shotgun (WGS) entry which is preliminary data.</text>
</comment>
<dbReference type="RefSeq" id="WP_066858203.1">
    <property type="nucleotide sequence ID" value="NZ_JXMS01000034.1"/>
</dbReference>
<dbReference type="EMBL" id="JXMS01000034">
    <property type="protein sequence ID" value="OBQ45947.1"/>
    <property type="molecule type" value="Genomic_DNA"/>
</dbReference>
<organism evidence="1 2">
    <name type="scientific">Halodesulfovibrio spirochaetisodalis</name>
    <dbReference type="NCBI Taxonomy" id="1560234"/>
    <lineage>
        <taxon>Bacteria</taxon>
        <taxon>Pseudomonadati</taxon>
        <taxon>Thermodesulfobacteriota</taxon>
        <taxon>Desulfovibrionia</taxon>
        <taxon>Desulfovibrionales</taxon>
        <taxon>Desulfovibrionaceae</taxon>
        <taxon>Halodesulfovibrio</taxon>
    </lineage>
</organism>
<protein>
    <recommendedName>
        <fullName evidence="3">Tetratricopeptide repeat protein</fullName>
    </recommendedName>
</protein>
<evidence type="ECO:0000313" key="1">
    <source>
        <dbReference type="EMBL" id="OBQ45947.1"/>
    </source>
</evidence>
<dbReference type="SUPFAM" id="SSF48452">
    <property type="entry name" value="TPR-like"/>
    <property type="match status" value="1"/>
</dbReference>
<name>A0A1B7X9C5_9BACT</name>
<dbReference type="OrthoDB" id="9853423at2"/>
<dbReference type="Proteomes" id="UP000091979">
    <property type="component" value="Unassembled WGS sequence"/>
</dbReference>
<sequence length="124" mass="13167">MLQADSKRVLKDIAFLGAQSGFIAQARDIFSALGEEDEACALGMALTHIGVGEYEAAHEKLQKLLEANSENWDAAAFKCMAYVLEEKHNDAAELGNKVLAHAPESSAATMVKEVAAASSLSLNS</sequence>
<accession>A0A1B7X9C5</accession>
<dbReference type="PATRIC" id="fig|1560234.3.peg.2308"/>
<keyword evidence="2" id="KW-1185">Reference proteome</keyword>
<reference evidence="1 2" key="1">
    <citation type="submission" date="2015-01" db="EMBL/GenBank/DDBJ databases">
        <title>Desulfovibrio sp. JC271 draft genome sequence.</title>
        <authorList>
            <person name="Shivani Y."/>
            <person name="Subhash Y."/>
            <person name="Sasikala C."/>
            <person name="Ramana C.V."/>
        </authorList>
    </citation>
    <scope>NUCLEOTIDE SEQUENCE [LARGE SCALE GENOMIC DNA]</scope>
    <source>
        <strain evidence="1 2">JC271</strain>
    </source>
</reference>